<name>A0A0G4GJT9_9ALVE</name>
<evidence type="ECO:0000259" key="1">
    <source>
        <dbReference type="Pfam" id="PF04572"/>
    </source>
</evidence>
<dbReference type="InterPro" id="IPR007577">
    <property type="entry name" value="GlycoTrfase_DXD_sugar-bd_CS"/>
</dbReference>
<dbReference type="Pfam" id="PF04572">
    <property type="entry name" value="Gb3_synth"/>
    <property type="match status" value="1"/>
</dbReference>
<dbReference type="EMBL" id="CDMZ01001278">
    <property type="protein sequence ID" value="CEM30166.1"/>
    <property type="molecule type" value="Genomic_DNA"/>
</dbReference>
<dbReference type="InterPro" id="IPR007652">
    <property type="entry name" value="A1-4-GlycosylTfrase_dom"/>
</dbReference>
<proteinExistence type="predicted"/>
<dbReference type="InterPro" id="IPR029044">
    <property type="entry name" value="Nucleotide-diphossugar_trans"/>
</dbReference>
<protein>
    <recommendedName>
        <fullName evidence="1">Alpha 1,4-glycosyltransferase domain-containing protein</fullName>
    </recommendedName>
</protein>
<reference evidence="2" key="1">
    <citation type="submission" date="2014-11" db="EMBL/GenBank/DDBJ databases">
        <authorList>
            <person name="Otto D Thomas"/>
            <person name="Naeem Raeece"/>
        </authorList>
    </citation>
    <scope>NUCLEOTIDE SEQUENCE</scope>
</reference>
<accession>A0A0G4GJT9</accession>
<feature type="domain" description="Alpha 1,4-glycosyltransferase" evidence="1">
    <location>
        <begin position="276"/>
        <end position="400"/>
    </location>
</feature>
<dbReference type="PANTHER" id="PTHR46781:SF5">
    <property type="entry name" value="ALPHA 1,4-GLYCOSYLTRANSFERASE FAMILY PROTEIN"/>
    <property type="match status" value="1"/>
</dbReference>
<gene>
    <name evidence="2" type="ORF">Cvel_22204</name>
</gene>
<dbReference type="PANTHER" id="PTHR46781">
    <property type="entry name" value="ALPHA 1,4-GLYCOSYLTRANSFERASE FAMILY PROTEIN"/>
    <property type="match status" value="1"/>
</dbReference>
<organism evidence="2">
    <name type="scientific">Chromera velia CCMP2878</name>
    <dbReference type="NCBI Taxonomy" id="1169474"/>
    <lineage>
        <taxon>Eukaryota</taxon>
        <taxon>Sar</taxon>
        <taxon>Alveolata</taxon>
        <taxon>Colpodellida</taxon>
        <taxon>Chromeraceae</taxon>
        <taxon>Chromera</taxon>
    </lineage>
</organism>
<dbReference type="SUPFAM" id="SSF53448">
    <property type="entry name" value="Nucleotide-diphospho-sugar transferases"/>
    <property type="match status" value="1"/>
</dbReference>
<dbReference type="Pfam" id="PF04488">
    <property type="entry name" value="Gly_transf_sug"/>
    <property type="match status" value="1"/>
</dbReference>
<sequence length="413" mass="47451">MSGFRALVLGLSSVVFLVVAFHVVLYRSAYTSSGFAFRESSKTLDRITILEERLSLLQESVTALKAEKAASIEIAAATVGEQPQAVRLAPSSTEDADCSLSGSCREAVPIHAEPSGSPEKKCELLFHMIWTTTDRMDDRHFRSIESVFFHHPYACLDLYLQMGKVEKDKRHDELRSLGYTLRLMDIEKELPLLFEGTALEKWYADSETKGWREGKNWFSHWTDAFRIAVLYKKGGVYIDCDVILMNPFTAVRNALAPQAGEGTQKKGDLNGAILVFDKGHEFLSHCIKEFANTYKPEVWAYNGPELLSRVLARVWRGQIDLKHDRVVLLPMSRFYPVWWNEMKIMYHITTEQTKEWHEEQWLRWAATCLGFHFNGHFTMKETVEEHTFMDRLFHYFCVLCTGNPKAPHEQGHT</sequence>
<dbReference type="VEuPathDB" id="CryptoDB:Cvel_22204"/>
<evidence type="ECO:0000313" key="2">
    <source>
        <dbReference type="EMBL" id="CEM30166.1"/>
    </source>
</evidence>
<dbReference type="InterPro" id="IPR044789">
    <property type="entry name" value="Put_A1-4-GlycosylTfrase_plant"/>
</dbReference>
<dbReference type="AlphaFoldDB" id="A0A0G4GJT9"/>
<dbReference type="Gene3D" id="3.90.550.20">
    <property type="match status" value="1"/>
</dbReference>